<dbReference type="STRING" id="1304284.L21TH_1993"/>
<evidence type="ECO:0000313" key="2">
    <source>
        <dbReference type="EMBL" id="EOC99948.1"/>
    </source>
</evidence>
<accession>R1CTD7</accession>
<keyword evidence="3" id="KW-1185">Reference proteome</keyword>
<protein>
    <recommendedName>
        <fullName evidence="1">UPF0473 protein L21TH_1993</fullName>
    </recommendedName>
</protein>
<dbReference type="EMBL" id="ARZA01000221">
    <property type="protein sequence ID" value="EOC99948.1"/>
    <property type="molecule type" value="Genomic_DNA"/>
</dbReference>
<dbReference type="Proteomes" id="UP000013378">
    <property type="component" value="Unassembled WGS sequence"/>
</dbReference>
<dbReference type="OrthoDB" id="9811971at2"/>
<name>R1CTD7_9FIRM</name>
<dbReference type="RefSeq" id="WP_006315237.1">
    <property type="nucleotide sequence ID" value="NZ_ARZA01000221.1"/>
</dbReference>
<comment type="similarity">
    <text evidence="1">Belongs to the UPF0473 family.</text>
</comment>
<dbReference type="HAMAP" id="MF_01448">
    <property type="entry name" value="UPF0473"/>
    <property type="match status" value="1"/>
</dbReference>
<evidence type="ECO:0000313" key="3">
    <source>
        <dbReference type="Proteomes" id="UP000013378"/>
    </source>
</evidence>
<sequence length="88" mass="9958">MKENKNIIELIDDNGNKEEFEVLATFHIEDNEYAILQPYGKDNDEDDGVVVLRIECDESGNLSLVNIEDKNEIEDVIAAYNAIADDII</sequence>
<gene>
    <name evidence="2" type="ORF">L21TH_1993</name>
</gene>
<comment type="caution">
    <text evidence="2">The sequence shown here is derived from an EMBL/GenBank/DDBJ whole genome shotgun (WGS) entry which is preliminary data.</text>
</comment>
<evidence type="ECO:0000256" key="1">
    <source>
        <dbReference type="HAMAP-Rule" id="MF_01448"/>
    </source>
</evidence>
<dbReference type="Pfam" id="PF06949">
    <property type="entry name" value="DUF1292"/>
    <property type="match status" value="1"/>
</dbReference>
<dbReference type="eggNOG" id="COG3906">
    <property type="taxonomic scope" value="Bacteria"/>
</dbReference>
<reference evidence="2 3" key="1">
    <citation type="journal article" date="2015" name="Geomicrobiol. J.">
        <title>Caldisalinibacter kiritimatiensis gen. nov., sp. nov., a moderately thermohalophilic thiosulfate-reducing bacterium from a hypersaline microbial mat.</title>
        <authorList>
            <person name="Ben Hania W."/>
            <person name="Joseph M."/>
            <person name="Fiebig A."/>
            <person name="Bunk B."/>
            <person name="Klenk H.-P."/>
            <person name="Fardeau M.-L."/>
            <person name="Spring S."/>
        </authorList>
    </citation>
    <scope>NUCLEOTIDE SEQUENCE [LARGE SCALE GENOMIC DNA]</scope>
    <source>
        <strain evidence="2 3">L21-TH-D2</strain>
    </source>
</reference>
<proteinExistence type="inferred from homology"/>
<dbReference type="InterPro" id="IPR009711">
    <property type="entry name" value="UPF0473"/>
</dbReference>
<dbReference type="AlphaFoldDB" id="R1CTD7"/>
<organism evidence="2 3">
    <name type="scientific">Caldisalinibacter kiritimatiensis</name>
    <dbReference type="NCBI Taxonomy" id="1304284"/>
    <lineage>
        <taxon>Bacteria</taxon>
        <taxon>Bacillati</taxon>
        <taxon>Bacillota</taxon>
        <taxon>Tissierellia</taxon>
        <taxon>Tissierellales</taxon>
        <taxon>Thermohalobacteraceae</taxon>
        <taxon>Caldisalinibacter</taxon>
    </lineage>
</organism>